<reference evidence="3" key="1">
    <citation type="submission" date="2017-10" db="EMBL/GenBank/DDBJ databases">
        <authorList>
            <person name="Regsiter A."/>
            <person name="William W."/>
        </authorList>
    </citation>
    <scope>NUCLEOTIDE SEQUENCE [LARGE SCALE GENOMIC DNA]</scope>
</reference>
<sequence>MRGRSERAKSGSCPELIANAGRSHAPRERPFVLRRAPRGTRRALFGHRCVRRRPPPVGVKLYLPLKAGPPAVPPVPGGPLVGVPPITAPGVPPTTAGLLGVPTGAPAVLGPGTGCDPVAEAFGLGGEGCASAPA</sequence>
<gene>
    <name evidence="2" type="ORF">TK0001_4223</name>
</gene>
<dbReference type="AlphaFoldDB" id="A0A2N9AU05"/>
<proteinExistence type="predicted"/>
<evidence type="ECO:0000313" key="3">
    <source>
        <dbReference type="Proteomes" id="UP000233769"/>
    </source>
</evidence>
<evidence type="ECO:0000313" key="2">
    <source>
        <dbReference type="EMBL" id="SOR30825.1"/>
    </source>
</evidence>
<dbReference type="EMBL" id="LT962688">
    <property type="protein sequence ID" value="SOR30825.1"/>
    <property type="molecule type" value="Genomic_DNA"/>
</dbReference>
<name>A0A2N9AU05_METEX</name>
<feature type="region of interest" description="Disordered" evidence="1">
    <location>
        <begin position="1"/>
        <end position="29"/>
    </location>
</feature>
<organism evidence="2 3">
    <name type="scientific">Methylorubrum extorquens</name>
    <name type="common">Methylobacterium dichloromethanicum</name>
    <name type="synonym">Methylobacterium extorquens</name>
    <dbReference type="NCBI Taxonomy" id="408"/>
    <lineage>
        <taxon>Bacteria</taxon>
        <taxon>Pseudomonadati</taxon>
        <taxon>Pseudomonadota</taxon>
        <taxon>Alphaproteobacteria</taxon>
        <taxon>Hyphomicrobiales</taxon>
        <taxon>Methylobacteriaceae</taxon>
        <taxon>Methylorubrum</taxon>
    </lineage>
</organism>
<evidence type="ECO:0000256" key="1">
    <source>
        <dbReference type="SAM" id="MobiDB-lite"/>
    </source>
</evidence>
<protein>
    <submittedName>
        <fullName evidence="2">Uncharacterized protein</fullName>
    </submittedName>
</protein>
<dbReference type="Proteomes" id="UP000233769">
    <property type="component" value="Chromosome tk0001"/>
</dbReference>
<accession>A0A2N9AU05</accession>